<reference evidence="2 3" key="1">
    <citation type="submission" date="2022-01" db="EMBL/GenBank/DDBJ databases">
        <title>A chromosomal length assembly of Cordylochernes scorpioides.</title>
        <authorList>
            <person name="Zeh D."/>
            <person name="Zeh J."/>
        </authorList>
    </citation>
    <scope>NUCLEOTIDE SEQUENCE [LARGE SCALE GENOMIC DNA]</scope>
    <source>
        <strain evidence="2">IN4F17</strain>
        <tissue evidence="2">Whole Body</tissue>
    </source>
</reference>
<keyword evidence="1" id="KW-0812">Transmembrane</keyword>
<feature type="transmembrane region" description="Helical" evidence="1">
    <location>
        <begin position="66"/>
        <end position="88"/>
    </location>
</feature>
<keyword evidence="1" id="KW-0472">Membrane</keyword>
<gene>
    <name evidence="2" type="ORF">LAZ67_3004460</name>
</gene>
<keyword evidence="3" id="KW-1185">Reference proteome</keyword>
<accession>A0ABY6K9D3</accession>
<sequence length="90" mass="10352">MLLLPQIYTRSLQFQQSTLCTGPLAPRWIGKKKRHIPSTDTINKLYRLDTLMLSEEKGYQLATVFYCKYTTCLHMVQAMIILAMIILVGS</sequence>
<evidence type="ECO:0000313" key="3">
    <source>
        <dbReference type="Proteomes" id="UP001235939"/>
    </source>
</evidence>
<evidence type="ECO:0000256" key="1">
    <source>
        <dbReference type="SAM" id="Phobius"/>
    </source>
</evidence>
<organism evidence="2 3">
    <name type="scientific">Cordylochernes scorpioides</name>
    <dbReference type="NCBI Taxonomy" id="51811"/>
    <lineage>
        <taxon>Eukaryota</taxon>
        <taxon>Metazoa</taxon>
        <taxon>Ecdysozoa</taxon>
        <taxon>Arthropoda</taxon>
        <taxon>Chelicerata</taxon>
        <taxon>Arachnida</taxon>
        <taxon>Pseudoscorpiones</taxon>
        <taxon>Cheliferoidea</taxon>
        <taxon>Chernetidae</taxon>
        <taxon>Cordylochernes</taxon>
    </lineage>
</organism>
<dbReference type="EMBL" id="CP092865">
    <property type="protein sequence ID" value="UYV65474.1"/>
    <property type="molecule type" value="Genomic_DNA"/>
</dbReference>
<evidence type="ECO:0000313" key="2">
    <source>
        <dbReference type="EMBL" id="UYV65474.1"/>
    </source>
</evidence>
<proteinExistence type="predicted"/>
<keyword evidence="1" id="KW-1133">Transmembrane helix</keyword>
<dbReference type="Proteomes" id="UP001235939">
    <property type="component" value="Chromosome 03"/>
</dbReference>
<protein>
    <submittedName>
        <fullName evidence="2">Uncharacterized protein</fullName>
    </submittedName>
</protein>
<name>A0ABY6K9D3_9ARAC</name>